<evidence type="ECO:0000256" key="4">
    <source>
        <dbReference type="ARBA" id="ARBA00022946"/>
    </source>
</evidence>
<keyword evidence="6" id="KW-0496">Mitochondrion</keyword>
<evidence type="ECO:0000256" key="5">
    <source>
        <dbReference type="ARBA" id="ARBA00023002"/>
    </source>
</evidence>
<dbReference type="STRING" id="763665.A0A2G5B3Y7"/>
<dbReference type="InterPro" id="IPR042157">
    <property type="entry name" value="HOT"/>
</dbReference>
<name>A0A2G5B3Y7_COERN</name>
<dbReference type="FunFam" id="3.40.50.1970:FF:000003">
    <property type="entry name" value="Alcohol dehydrogenase, iron-containing"/>
    <property type="match status" value="1"/>
</dbReference>
<comment type="catalytic activity">
    <reaction evidence="7">
        <text>4-hydroxybutanoate + 2-oxoglutarate = (R)-2-hydroxyglutarate + succinate semialdehyde</text>
        <dbReference type="Rhea" id="RHEA:24734"/>
        <dbReference type="ChEBI" id="CHEBI:15801"/>
        <dbReference type="ChEBI" id="CHEBI:16724"/>
        <dbReference type="ChEBI" id="CHEBI:16810"/>
        <dbReference type="ChEBI" id="CHEBI:57706"/>
        <dbReference type="EC" id="1.1.99.24"/>
    </reaction>
</comment>
<dbReference type="GO" id="GO:0004022">
    <property type="term" value="F:alcohol dehydrogenase (NAD+) activity"/>
    <property type="evidence" value="ECO:0007669"/>
    <property type="project" value="InterPro"/>
</dbReference>
<dbReference type="AlphaFoldDB" id="A0A2G5B3Y7"/>
<evidence type="ECO:0000313" key="11">
    <source>
        <dbReference type="EMBL" id="PIA13714.1"/>
    </source>
</evidence>
<dbReference type="Proteomes" id="UP000242474">
    <property type="component" value="Unassembled WGS sequence"/>
</dbReference>
<feature type="domain" description="Alcohol dehydrogenase iron-type/glycerol dehydrogenase GldA" evidence="9">
    <location>
        <begin position="65"/>
        <end position="236"/>
    </location>
</feature>
<dbReference type="PANTHER" id="PTHR11496:SF83">
    <property type="entry name" value="HYDROXYACID-OXOACID TRANSHYDROGENASE, MITOCHONDRIAL"/>
    <property type="match status" value="1"/>
</dbReference>
<evidence type="ECO:0000259" key="9">
    <source>
        <dbReference type="Pfam" id="PF00465"/>
    </source>
</evidence>
<dbReference type="Gene3D" id="1.20.1090.10">
    <property type="entry name" value="Dehydroquinate synthase-like - alpha domain"/>
    <property type="match status" value="1"/>
</dbReference>
<protein>
    <submittedName>
        <fullName evidence="11">Alcohol dehydrogenase, iron containing, 1, isoform CRA_b</fullName>
    </submittedName>
</protein>
<evidence type="ECO:0000256" key="8">
    <source>
        <dbReference type="SAM" id="MobiDB-lite"/>
    </source>
</evidence>
<dbReference type="InterPro" id="IPR001670">
    <property type="entry name" value="ADH_Fe/GldA"/>
</dbReference>
<keyword evidence="4" id="KW-0809">Transit peptide</keyword>
<organism evidence="11 12">
    <name type="scientific">Coemansia reversa (strain ATCC 12441 / NRRL 1564)</name>
    <dbReference type="NCBI Taxonomy" id="763665"/>
    <lineage>
        <taxon>Eukaryota</taxon>
        <taxon>Fungi</taxon>
        <taxon>Fungi incertae sedis</taxon>
        <taxon>Zoopagomycota</taxon>
        <taxon>Kickxellomycotina</taxon>
        <taxon>Kickxellomycetes</taxon>
        <taxon>Kickxellales</taxon>
        <taxon>Kickxellaceae</taxon>
        <taxon>Coemansia</taxon>
    </lineage>
</organism>
<gene>
    <name evidence="11" type="ORF">COEREDRAFT_83315</name>
</gene>
<comment type="catalytic activity">
    <reaction evidence="1">
        <text>(S)-3-hydroxybutanoate + 2-oxoglutarate = (R)-2-hydroxyglutarate + acetoacetate</text>
        <dbReference type="Rhea" id="RHEA:23048"/>
        <dbReference type="ChEBI" id="CHEBI:11047"/>
        <dbReference type="ChEBI" id="CHEBI:13705"/>
        <dbReference type="ChEBI" id="CHEBI:15801"/>
        <dbReference type="ChEBI" id="CHEBI:16810"/>
        <dbReference type="EC" id="1.1.99.24"/>
    </reaction>
</comment>
<keyword evidence="12" id="KW-1185">Reference proteome</keyword>
<dbReference type="FunFam" id="1.20.1090.10:FF:000003">
    <property type="entry name" value="Probable hydroxyacid-oxoacid transhydrogenase, mitochondrial"/>
    <property type="match status" value="1"/>
</dbReference>
<keyword evidence="5" id="KW-0560">Oxidoreductase</keyword>
<evidence type="ECO:0000256" key="6">
    <source>
        <dbReference type="ARBA" id="ARBA00023128"/>
    </source>
</evidence>
<dbReference type="SUPFAM" id="SSF56796">
    <property type="entry name" value="Dehydroquinate synthase-like"/>
    <property type="match status" value="1"/>
</dbReference>
<dbReference type="CDD" id="cd08190">
    <property type="entry name" value="HOT"/>
    <property type="match status" value="1"/>
</dbReference>
<dbReference type="InterPro" id="IPR056798">
    <property type="entry name" value="ADH_Fe_C"/>
</dbReference>
<accession>A0A2G5B3Y7</accession>
<evidence type="ECO:0000259" key="10">
    <source>
        <dbReference type="Pfam" id="PF25137"/>
    </source>
</evidence>
<evidence type="ECO:0000256" key="1">
    <source>
        <dbReference type="ARBA" id="ARBA00000813"/>
    </source>
</evidence>
<proteinExistence type="inferred from homology"/>
<evidence type="ECO:0000313" key="12">
    <source>
        <dbReference type="Proteomes" id="UP000242474"/>
    </source>
</evidence>
<reference evidence="11 12" key="1">
    <citation type="journal article" date="2015" name="Genome Biol. Evol.">
        <title>Phylogenomic analyses indicate that early fungi evolved digesting cell walls of algal ancestors of land plants.</title>
        <authorList>
            <person name="Chang Y."/>
            <person name="Wang S."/>
            <person name="Sekimoto S."/>
            <person name="Aerts A.L."/>
            <person name="Choi C."/>
            <person name="Clum A."/>
            <person name="LaButti K.M."/>
            <person name="Lindquist E.A."/>
            <person name="Yee Ngan C."/>
            <person name="Ohm R.A."/>
            <person name="Salamov A.A."/>
            <person name="Grigoriev I.V."/>
            <person name="Spatafora J.W."/>
            <person name="Berbee M.L."/>
        </authorList>
    </citation>
    <scope>NUCLEOTIDE SEQUENCE [LARGE SCALE GENOMIC DNA]</scope>
    <source>
        <strain evidence="11 12">NRRL 1564</strain>
    </source>
</reference>
<dbReference type="Gene3D" id="3.40.50.1970">
    <property type="match status" value="1"/>
</dbReference>
<sequence>MPLIRPSAKAVSNLMRMVGSSCSCPAHSSTPGTMHVHRPGCSSSHRHASATTPKSEYAFEMATSTVRVGKGATRELGMDLANLKAKRVMVFTDANIAKLHPLKAAVESIERAKVGYTLFKDVRVEPSDQSFQEAIDAARKYKPDAIVAVGGGSTIDTAKAANLYTVFGEAHLLDFVNAPLGKGKPIDRPLLPLIAVPTTAGTGSECTGTAIFDLKAKNAKTGISDRALKPMLGIIDSLNTRSMPQQVRLASGLDVLCHAIESYTAIPYYLRGEAPPNPLQRPAYQGSNPISDIWSFKALGMVAKALPRSVADPDDIEAQEAMTLAAAYAGIGFGNGGVHLMHGCSYGISGLNRSYLHPQYNADHPLCPHGISVAVTSPAVAEFTGSMYPERHLEIAQVLGADITNAKNEDAGAVLGDALRKFLQGLGVPDGISAFGYSSSDIGPLVDSILPQHRVLKLSPRQTGADQIAWILERSLKNY</sequence>
<evidence type="ECO:0000256" key="3">
    <source>
        <dbReference type="ARBA" id="ARBA00010005"/>
    </source>
</evidence>
<dbReference type="GO" id="GO:0005739">
    <property type="term" value="C:mitochondrion"/>
    <property type="evidence" value="ECO:0007669"/>
    <property type="project" value="UniProtKB-SubCell"/>
</dbReference>
<dbReference type="GO" id="GO:0046872">
    <property type="term" value="F:metal ion binding"/>
    <property type="evidence" value="ECO:0007669"/>
    <property type="project" value="InterPro"/>
</dbReference>
<dbReference type="PANTHER" id="PTHR11496">
    <property type="entry name" value="ALCOHOL DEHYDROGENASE"/>
    <property type="match status" value="1"/>
</dbReference>
<dbReference type="GO" id="GO:0047988">
    <property type="term" value="F:hydroxyacid-oxoacid transhydrogenase activity"/>
    <property type="evidence" value="ECO:0007669"/>
    <property type="project" value="UniProtKB-EC"/>
</dbReference>
<comment type="similarity">
    <text evidence="3">Belongs to the iron-containing alcohol dehydrogenase family. Hydroxyacid-oxoacid transhydrogenase subfamily.</text>
</comment>
<comment type="subcellular location">
    <subcellularLocation>
        <location evidence="2">Mitochondrion</location>
    </subcellularLocation>
</comment>
<evidence type="ECO:0000256" key="2">
    <source>
        <dbReference type="ARBA" id="ARBA00004173"/>
    </source>
</evidence>
<dbReference type="OrthoDB" id="339764at2759"/>
<dbReference type="Pfam" id="PF00465">
    <property type="entry name" value="Fe-ADH"/>
    <property type="match status" value="1"/>
</dbReference>
<feature type="domain" description="Fe-containing alcohol dehydrogenase-like C-terminal" evidence="10">
    <location>
        <begin position="286"/>
        <end position="475"/>
    </location>
</feature>
<dbReference type="Pfam" id="PF25137">
    <property type="entry name" value="ADH_Fe_C"/>
    <property type="match status" value="1"/>
</dbReference>
<feature type="region of interest" description="Disordered" evidence="8">
    <location>
        <begin position="28"/>
        <end position="54"/>
    </location>
</feature>
<dbReference type="EMBL" id="KZ303528">
    <property type="protein sequence ID" value="PIA13714.1"/>
    <property type="molecule type" value="Genomic_DNA"/>
</dbReference>
<dbReference type="InterPro" id="IPR039697">
    <property type="entry name" value="Alcohol_dehydrogenase_Fe"/>
</dbReference>
<evidence type="ECO:0000256" key="7">
    <source>
        <dbReference type="ARBA" id="ARBA00049496"/>
    </source>
</evidence>